<accession>A0A8H7DH29</accession>
<evidence type="ECO:0000256" key="1">
    <source>
        <dbReference type="ARBA" id="ARBA00022729"/>
    </source>
</evidence>
<name>A0A8H7DH29_9AGAR</name>
<comment type="caution">
    <text evidence="4">The sequence shown here is derived from an EMBL/GenBank/DDBJ whole genome shotgun (WGS) entry which is preliminary data.</text>
</comment>
<evidence type="ECO:0000313" key="4">
    <source>
        <dbReference type="EMBL" id="KAF7371983.1"/>
    </source>
</evidence>
<evidence type="ECO:0000256" key="2">
    <source>
        <dbReference type="SAM" id="SignalP"/>
    </source>
</evidence>
<dbReference type="InterPro" id="IPR018466">
    <property type="entry name" value="Kre9/Knh1-like_N"/>
</dbReference>
<dbReference type="Proteomes" id="UP000620124">
    <property type="component" value="Unassembled WGS sequence"/>
</dbReference>
<evidence type="ECO:0000313" key="5">
    <source>
        <dbReference type="Proteomes" id="UP000620124"/>
    </source>
</evidence>
<dbReference type="EMBL" id="JACAZI010000001">
    <property type="protein sequence ID" value="KAF7371983.1"/>
    <property type="molecule type" value="Genomic_DNA"/>
</dbReference>
<feature type="signal peptide" evidence="2">
    <location>
        <begin position="1"/>
        <end position="22"/>
    </location>
</feature>
<reference evidence="4" key="1">
    <citation type="submission" date="2020-05" db="EMBL/GenBank/DDBJ databases">
        <title>Mycena genomes resolve the evolution of fungal bioluminescence.</title>
        <authorList>
            <person name="Tsai I.J."/>
        </authorList>
    </citation>
    <scope>NUCLEOTIDE SEQUENCE</scope>
    <source>
        <strain evidence="4">CCC161011</strain>
    </source>
</reference>
<evidence type="ECO:0000259" key="3">
    <source>
        <dbReference type="Pfam" id="PF10342"/>
    </source>
</evidence>
<gene>
    <name evidence="4" type="ORF">MVEN_00056300</name>
</gene>
<sequence length="126" mass="13522">MQITTNVFFTLIPFIFTAGVHAAGPTPLDVFAPLITAPTAGTVWESKTQQTITWCVAGAPPVISGAMLMLRKGNITAPFILAKNFDLRAGSLNITVPWVVSGDNYRLVLFGDSGNFSPFFTIEGDE</sequence>
<feature type="domain" description="Yeast cell wall synthesis Kre9/Knh1-like N-terminal" evidence="3">
    <location>
        <begin position="37"/>
        <end position="122"/>
    </location>
</feature>
<proteinExistence type="predicted"/>
<dbReference type="OrthoDB" id="2317741at2759"/>
<organism evidence="4 5">
    <name type="scientific">Mycena venus</name>
    <dbReference type="NCBI Taxonomy" id="2733690"/>
    <lineage>
        <taxon>Eukaryota</taxon>
        <taxon>Fungi</taxon>
        <taxon>Dikarya</taxon>
        <taxon>Basidiomycota</taxon>
        <taxon>Agaricomycotina</taxon>
        <taxon>Agaricomycetes</taxon>
        <taxon>Agaricomycetidae</taxon>
        <taxon>Agaricales</taxon>
        <taxon>Marasmiineae</taxon>
        <taxon>Mycenaceae</taxon>
        <taxon>Mycena</taxon>
    </lineage>
</organism>
<dbReference type="AlphaFoldDB" id="A0A8H7DH29"/>
<keyword evidence="1 2" id="KW-0732">Signal</keyword>
<feature type="chain" id="PRO_5034765927" description="Yeast cell wall synthesis Kre9/Knh1-like N-terminal domain-containing protein" evidence="2">
    <location>
        <begin position="23"/>
        <end position="126"/>
    </location>
</feature>
<dbReference type="Pfam" id="PF10342">
    <property type="entry name" value="Kre9_KNH"/>
    <property type="match status" value="1"/>
</dbReference>
<keyword evidence="5" id="KW-1185">Reference proteome</keyword>
<protein>
    <recommendedName>
        <fullName evidence="3">Yeast cell wall synthesis Kre9/Knh1-like N-terminal domain-containing protein</fullName>
    </recommendedName>
</protein>